<dbReference type="InterPro" id="IPR012666">
    <property type="entry name" value="CbtA_put"/>
</dbReference>
<organism evidence="2 3">
    <name type="scientific">Kaustia mangrovi</name>
    <dbReference type="NCBI Taxonomy" id="2593653"/>
    <lineage>
        <taxon>Bacteria</taxon>
        <taxon>Pseudomonadati</taxon>
        <taxon>Pseudomonadota</taxon>
        <taxon>Alphaproteobacteria</taxon>
        <taxon>Hyphomicrobiales</taxon>
        <taxon>Parvibaculaceae</taxon>
        <taxon>Kaustia</taxon>
    </lineage>
</organism>
<dbReference type="Pfam" id="PF09490">
    <property type="entry name" value="CbtA"/>
    <property type="match status" value="1"/>
</dbReference>
<evidence type="ECO:0000313" key="2">
    <source>
        <dbReference type="EMBL" id="QPC44386.1"/>
    </source>
</evidence>
<feature type="transmembrane region" description="Helical" evidence="1">
    <location>
        <begin position="177"/>
        <end position="194"/>
    </location>
</feature>
<sequence>MMGRALLAAILAGVAAGLLLTVVQMWRVTPLILEAETYETGAVPDHAGWTLPGGGRLILAHAGHDEEGHEAWAPADGIERTAYTALANILTGAAYSLILLAGMMASGRPVTAATGLVWGGLGFLVFQLAPAAGLAPELPGMPAADLFARQVWWWATVAATAGGIACIALARPVAVKALGAVLIALPHIVGAPHPESHASDVPAGLAASFAANSLAASALFWIVLGGLLGWAVARQMSEMTKTAEA</sequence>
<feature type="transmembrane region" description="Helical" evidence="1">
    <location>
        <begin position="110"/>
        <end position="131"/>
    </location>
</feature>
<protein>
    <submittedName>
        <fullName evidence="2">CbtA family protein</fullName>
    </submittedName>
</protein>
<dbReference type="KEGG" id="kmn:HW532_17790"/>
<dbReference type="Proteomes" id="UP000593594">
    <property type="component" value="Chromosome"/>
</dbReference>
<accession>A0A7S8HD72</accession>
<feature type="transmembrane region" description="Helical" evidence="1">
    <location>
        <begin position="214"/>
        <end position="233"/>
    </location>
</feature>
<evidence type="ECO:0000256" key="1">
    <source>
        <dbReference type="SAM" id="Phobius"/>
    </source>
</evidence>
<dbReference type="EMBL" id="CP058214">
    <property type="protein sequence ID" value="QPC44386.1"/>
    <property type="molecule type" value="Genomic_DNA"/>
</dbReference>
<keyword evidence="1" id="KW-0472">Membrane</keyword>
<evidence type="ECO:0000313" key="3">
    <source>
        <dbReference type="Proteomes" id="UP000593594"/>
    </source>
</evidence>
<keyword evidence="1" id="KW-1133">Transmembrane helix</keyword>
<name>A0A7S8HD72_9HYPH</name>
<reference evidence="2 3" key="1">
    <citation type="submission" date="2020-06" db="EMBL/GenBank/DDBJ databases">
        <title>Genome sequence of 2 isolates from Red Sea Mangroves.</title>
        <authorList>
            <person name="Sefrji F."/>
            <person name="Michoud G."/>
            <person name="Merlino G."/>
            <person name="Daffonchio D."/>
        </authorList>
    </citation>
    <scope>NUCLEOTIDE SEQUENCE [LARGE SCALE GENOMIC DNA]</scope>
    <source>
        <strain evidence="2 3">R1DC25</strain>
    </source>
</reference>
<keyword evidence="1" id="KW-0812">Transmembrane</keyword>
<feature type="transmembrane region" description="Helical" evidence="1">
    <location>
        <begin position="151"/>
        <end position="170"/>
    </location>
</feature>
<dbReference type="AlphaFoldDB" id="A0A7S8HD72"/>
<gene>
    <name evidence="2" type="ORF">HW532_17790</name>
</gene>
<dbReference type="NCBIfam" id="TIGR02458">
    <property type="entry name" value="CbtA"/>
    <property type="match status" value="1"/>
</dbReference>
<dbReference type="RefSeq" id="WP_213161756.1">
    <property type="nucleotide sequence ID" value="NZ_CP058214.1"/>
</dbReference>
<keyword evidence="3" id="KW-1185">Reference proteome</keyword>
<feature type="transmembrane region" description="Helical" evidence="1">
    <location>
        <begin position="82"/>
        <end position="103"/>
    </location>
</feature>
<proteinExistence type="predicted"/>